<feature type="compositionally biased region" description="Basic and acidic residues" evidence="4">
    <location>
        <begin position="240"/>
        <end position="250"/>
    </location>
</feature>
<feature type="compositionally biased region" description="Basic and acidic residues" evidence="4">
    <location>
        <begin position="589"/>
        <end position="601"/>
    </location>
</feature>
<dbReference type="InterPro" id="IPR050734">
    <property type="entry name" value="PIH1/Kintoun_subfamily"/>
</dbReference>
<protein>
    <recommendedName>
        <fullName evidence="3">Protein kintoun</fullName>
    </recommendedName>
    <alternativeName>
        <fullName evidence="3">Dynein assembly factor 2, axonemal homolog</fullName>
    </alternativeName>
</protein>
<evidence type="ECO:0000256" key="3">
    <source>
        <dbReference type="HAMAP-Rule" id="MF_03069"/>
    </source>
</evidence>
<organism evidence="7">
    <name type="scientific">Anopheles sinensis</name>
    <name type="common">Mosquito</name>
    <dbReference type="NCBI Taxonomy" id="74873"/>
    <lineage>
        <taxon>Eukaryota</taxon>
        <taxon>Metazoa</taxon>
        <taxon>Ecdysozoa</taxon>
        <taxon>Arthropoda</taxon>
        <taxon>Hexapoda</taxon>
        <taxon>Insecta</taxon>
        <taxon>Pterygota</taxon>
        <taxon>Neoptera</taxon>
        <taxon>Endopterygota</taxon>
        <taxon>Diptera</taxon>
        <taxon>Nematocera</taxon>
        <taxon>Culicoidea</taxon>
        <taxon>Culicidae</taxon>
        <taxon>Anophelinae</taxon>
        <taxon>Anopheles</taxon>
    </lineage>
</organism>
<dbReference type="PANTHER" id="PTHR22997">
    <property type="entry name" value="PIH1 DOMAIN-CONTAINING PROTEIN 1"/>
    <property type="match status" value="1"/>
</dbReference>
<dbReference type="HAMAP" id="MF_03069">
    <property type="entry name" value="Kintoun"/>
    <property type="match status" value="1"/>
</dbReference>
<evidence type="ECO:0000313" key="8">
    <source>
        <dbReference type="EnsemblMetazoa" id="ASIC008505-PA"/>
    </source>
</evidence>
<keyword evidence="9" id="KW-1185">Reference proteome</keyword>
<evidence type="ECO:0000256" key="1">
    <source>
        <dbReference type="ARBA" id="ARBA00022490"/>
    </source>
</evidence>
<dbReference type="InterPro" id="IPR034727">
    <property type="entry name" value="Kintoun"/>
</dbReference>
<dbReference type="OrthoDB" id="546764at2759"/>
<dbReference type="InterPro" id="IPR041442">
    <property type="entry name" value="PIH1D1/2/3_CS-like"/>
</dbReference>
<feature type="compositionally biased region" description="Basic and acidic residues" evidence="4">
    <location>
        <begin position="902"/>
        <end position="915"/>
    </location>
</feature>
<feature type="region of interest" description="Disordered" evidence="4">
    <location>
        <begin position="771"/>
        <end position="921"/>
    </location>
</feature>
<dbReference type="EMBL" id="KE525056">
    <property type="protein sequence ID" value="KFB40958.1"/>
    <property type="molecule type" value="Genomic_DNA"/>
</dbReference>
<comment type="subcellular location">
    <subcellularLocation>
        <location evidence="3">Cytoplasm</location>
    </subcellularLocation>
    <subcellularLocation>
        <location evidence="2">Dynein axonemal particle</location>
    </subcellularLocation>
</comment>
<evidence type="ECO:0000259" key="6">
    <source>
        <dbReference type="Pfam" id="PF18201"/>
    </source>
</evidence>
<dbReference type="GO" id="GO:0070286">
    <property type="term" value="P:axonemal dynein complex assembly"/>
    <property type="evidence" value="ECO:0007669"/>
    <property type="project" value="UniProtKB-UniRule"/>
</dbReference>
<evidence type="ECO:0000313" key="9">
    <source>
        <dbReference type="Proteomes" id="UP000030765"/>
    </source>
</evidence>
<evidence type="ECO:0000256" key="2">
    <source>
        <dbReference type="ARBA" id="ARBA00024190"/>
    </source>
</evidence>
<evidence type="ECO:0000259" key="5">
    <source>
        <dbReference type="Pfam" id="PF08190"/>
    </source>
</evidence>
<feature type="region of interest" description="Disordered" evidence="4">
    <location>
        <begin position="574"/>
        <end position="622"/>
    </location>
</feature>
<dbReference type="PANTHER" id="PTHR22997:SF3">
    <property type="entry name" value="PROTEIN KINTOUN"/>
    <property type="match status" value="1"/>
</dbReference>
<feature type="compositionally biased region" description="Basic residues" evidence="4">
    <location>
        <begin position="778"/>
        <end position="794"/>
    </location>
</feature>
<dbReference type="EMBL" id="ATLV01016077">
    <property type="status" value="NOT_ANNOTATED_CDS"/>
    <property type="molecule type" value="Genomic_DNA"/>
</dbReference>
<comment type="similarity">
    <text evidence="3">Belongs to the PIH1 family. Kintoun subfamily.</text>
</comment>
<feature type="compositionally biased region" description="Acidic residues" evidence="4">
    <location>
        <begin position="611"/>
        <end position="620"/>
    </location>
</feature>
<dbReference type="STRING" id="74873.A0A084VSL4"/>
<dbReference type="Pfam" id="PF18201">
    <property type="entry name" value="PIH1_CS"/>
    <property type="match status" value="1"/>
</dbReference>
<dbReference type="VEuPathDB" id="VectorBase:ASIC008505"/>
<feature type="domain" description="PIH1D1/2/3 CS-like" evidence="6">
    <location>
        <begin position="259"/>
        <end position="360"/>
    </location>
</feature>
<dbReference type="Pfam" id="PF08190">
    <property type="entry name" value="PIH1"/>
    <property type="match status" value="1"/>
</dbReference>
<feature type="compositionally biased region" description="Low complexity" evidence="4">
    <location>
        <begin position="875"/>
        <end position="894"/>
    </location>
</feature>
<dbReference type="InterPro" id="IPR012981">
    <property type="entry name" value="PIH1_N"/>
</dbReference>
<feature type="domain" description="PIH1 N-terminal" evidence="5">
    <location>
        <begin position="38"/>
        <end position="196"/>
    </location>
</feature>
<name>A0A084VSL4_ANOSI</name>
<feature type="region of interest" description="Disordered" evidence="4">
    <location>
        <begin position="190"/>
        <end position="250"/>
    </location>
</feature>
<dbReference type="GO" id="GO:0120293">
    <property type="term" value="C:dynein axonemal particle"/>
    <property type="evidence" value="ECO:0007669"/>
    <property type="project" value="UniProtKB-SubCell"/>
</dbReference>
<reference evidence="7 9" key="1">
    <citation type="journal article" date="2014" name="BMC Genomics">
        <title>Genome sequence of Anopheles sinensis provides insight into genetics basis of mosquito competence for malaria parasites.</title>
        <authorList>
            <person name="Zhou D."/>
            <person name="Zhang D."/>
            <person name="Ding G."/>
            <person name="Shi L."/>
            <person name="Hou Q."/>
            <person name="Ye Y."/>
            <person name="Xu Y."/>
            <person name="Zhou H."/>
            <person name="Xiong C."/>
            <person name="Li S."/>
            <person name="Yu J."/>
            <person name="Hong S."/>
            <person name="Yu X."/>
            <person name="Zou P."/>
            <person name="Chen C."/>
            <person name="Chang X."/>
            <person name="Wang W."/>
            <person name="Lv Y."/>
            <person name="Sun Y."/>
            <person name="Ma L."/>
            <person name="Shen B."/>
            <person name="Zhu C."/>
        </authorList>
    </citation>
    <scope>NUCLEOTIDE SEQUENCE [LARGE SCALE GENOMIC DNA]</scope>
</reference>
<dbReference type="OMA" id="CFLNISK"/>
<sequence length="921" mass="103520">MSTKDFNLSRDEFRNITRCLENEEFRDLFADYCKDLRDNRQQYEEELAMLEAERGYDVKFLNPKPGYVIKTVVDGKRKGFVNVCQCELVQKPSIVPGKYEHESKAVQWNIPYAQSQPRRDYDNKRIECIVYDVMFHPDSLGLAARNDHFRRLLNDTSLDAVEGAFKVKLDRANLRFPKLQYKGTPSCTVMRNKKPNFDSLPKDELFDKLLPPMPTNDNGSETKKSKPNEGPKRGTTVTEAKNKENIKRSSDRIDRSVGYTTPEYKIVQRRDVEYEEMTHELDAKIDVTIPRELKITITLPLLKSAAECTLDVTKATLYLVSESPARYKLELKLPYEVRENEGTAQFNVDARTLTVTLPVLRKRTITLQDINRANAPEIANAERKQGNQSTAGKLIEEIEASSGGAPTKPQATGITQPSVVEAPRKTIFPKFSVNKMENLFAFTLNVRNVDPGTIELDSRTDSVLCRFANVGNGFFPCYYVFFVRFPNAQVTEVQHEEWDNNLIIQVTLSTASVASYHAGPDEHETVEYSIMEDITDKINKFGKEIEDDSLCIAVVRQEKGTKARAGGLLSIEITKKDIDQQEEEDEGEEPRKDAEGGKVGRPEPPSGTSVDECDDKEPETETQARAMVKAKKNGRKKNKERSLSDSFCDQLKVIVENEPATTGTAGEPSVGKSASPGMSPASKAIDAPDAKTRKVRSVSECVESSESMPSLVRKYKGILKRSSYDRSISECSSVDDLGTSVEMSLPGSMGEGECRKTVRFNDAIRKQMFRSNTSILAMKKKSQKKKELKRRAAARRMSEGESTDNDEKELHHRDDDDDDEDDNCLSSDQHDEKDAMENDSGVSFDSESGDKEVAAVIQHSASKNRKNNHKENKNSKNCNNTNNNNNNNKGPKSGKSGGGQRRASDSKTIEFKSDMIFDIEM</sequence>
<evidence type="ECO:0000256" key="4">
    <source>
        <dbReference type="SAM" id="MobiDB-lite"/>
    </source>
</evidence>
<keyword evidence="1 3" id="KW-0963">Cytoplasm</keyword>
<comment type="function">
    <text evidence="3">Required for cytoplasmic pre-assembly of axonemal dyneins, thereby playing a central role in motility in cilia and flagella. Involved in pre-assembly of dynein arm complexes in the cytoplasm before intraflagellar transport loads them for the ciliary compartment.</text>
</comment>
<dbReference type="AlphaFoldDB" id="A0A084VSL4"/>
<feature type="region of interest" description="Disordered" evidence="4">
    <location>
        <begin position="658"/>
        <end position="692"/>
    </location>
</feature>
<accession>A0A084VSL4</accession>
<reference evidence="8" key="2">
    <citation type="submission" date="2020-05" db="UniProtKB">
        <authorList>
            <consortium name="EnsemblMetazoa"/>
        </authorList>
    </citation>
    <scope>IDENTIFICATION</scope>
</reference>
<dbReference type="GO" id="GO:0060285">
    <property type="term" value="P:cilium-dependent cell motility"/>
    <property type="evidence" value="ECO:0007669"/>
    <property type="project" value="UniProtKB-UniRule"/>
</dbReference>
<dbReference type="VEuPathDB" id="VectorBase:ASIS015564"/>
<dbReference type="Proteomes" id="UP000030765">
    <property type="component" value="Unassembled WGS sequence"/>
</dbReference>
<dbReference type="EnsemblMetazoa" id="ASIC008505-RA">
    <property type="protein sequence ID" value="ASIC008505-PA"/>
    <property type="gene ID" value="ASIC008505"/>
</dbReference>
<gene>
    <name evidence="7" type="ORF">ZHAS_00008505</name>
</gene>
<proteinExistence type="inferred from homology"/>
<evidence type="ECO:0000313" key="7">
    <source>
        <dbReference type="EMBL" id="KFB40958.1"/>
    </source>
</evidence>
<feature type="compositionally biased region" description="Basic and acidic residues" evidence="4">
    <location>
        <begin position="220"/>
        <end position="232"/>
    </location>
</feature>